<dbReference type="EMBL" id="AMRG01000039">
    <property type="protein sequence ID" value="EKE78576.1"/>
    <property type="molecule type" value="Genomic_DNA"/>
</dbReference>
<gene>
    <name evidence="1" type="ORF">A10D4_13351</name>
</gene>
<name>K2J689_9GAMM</name>
<sequence>MLQQLSILSPEQDVQQLREAGFSQPQPFYQGLVVRGWLAFAD</sequence>
<evidence type="ECO:0000313" key="2">
    <source>
        <dbReference type="Proteomes" id="UP000014115"/>
    </source>
</evidence>
<dbReference type="AlphaFoldDB" id="K2J689"/>
<protein>
    <submittedName>
        <fullName evidence="1">Uncharacterized protein</fullName>
    </submittedName>
</protein>
<keyword evidence="2" id="KW-1185">Reference proteome</keyword>
<accession>K2J689</accession>
<dbReference type="RefSeq" id="WP_008490121.1">
    <property type="nucleotide sequence ID" value="NZ_AMRG01000039.1"/>
</dbReference>
<dbReference type="PATRIC" id="fig|740709.3.peg.2677"/>
<reference evidence="1 2" key="1">
    <citation type="journal article" date="2012" name="J. Bacteriol.">
        <title>Genome Sequence of Idiomarina xiamenensis Type Strain 10-D-4.</title>
        <authorList>
            <person name="Lai Q."/>
            <person name="Wang L."/>
            <person name="Wang W."/>
            <person name="Shao Z."/>
        </authorList>
    </citation>
    <scope>NUCLEOTIDE SEQUENCE [LARGE SCALE GENOMIC DNA]</scope>
    <source>
        <strain evidence="1 2">10-D-4</strain>
    </source>
</reference>
<comment type="caution">
    <text evidence="1">The sequence shown here is derived from an EMBL/GenBank/DDBJ whole genome shotgun (WGS) entry which is preliminary data.</text>
</comment>
<organism evidence="1 2">
    <name type="scientific">Idiomarina xiamenensis 10-D-4</name>
    <dbReference type="NCBI Taxonomy" id="740709"/>
    <lineage>
        <taxon>Bacteria</taxon>
        <taxon>Pseudomonadati</taxon>
        <taxon>Pseudomonadota</taxon>
        <taxon>Gammaproteobacteria</taxon>
        <taxon>Alteromonadales</taxon>
        <taxon>Idiomarinaceae</taxon>
        <taxon>Idiomarina</taxon>
    </lineage>
</organism>
<evidence type="ECO:0000313" key="1">
    <source>
        <dbReference type="EMBL" id="EKE78576.1"/>
    </source>
</evidence>
<dbReference type="STRING" id="740709.A10D4_13351"/>
<proteinExistence type="predicted"/>
<dbReference type="Proteomes" id="UP000014115">
    <property type="component" value="Unassembled WGS sequence"/>
</dbReference>